<evidence type="ECO:0000313" key="2">
    <source>
        <dbReference type="Proteomes" id="UP000887564"/>
    </source>
</evidence>
<feature type="compositionally biased region" description="Basic and acidic residues" evidence="1">
    <location>
        <begin position="74"/>
        <end position="94"/>
    </location>
</feature>
<dbReference type="Proteomes" id="UP000887564">
    <property type="component" value="Unplaced"/>
</dbReference>
<dbReference type="AlphaFoldDB" id="A0A914RZQ2"/>
<feature type="compositionally biased region" description="Basic and acidic residues" evidence="1">
    <location>
        <begin position="1"/>
        <end position="11"/>
    </location>
</feature>
<feature type="region of interest" description="Disordered" evidence="1">
    <location>
        <begin position="1"/>
        <end position="94"/>
    </location>
</feature>
<proteinExistence type="predicted"/>
<evidence type="ECO:0000256" key="1">
    <source>
        <dbReference type="SAM" id="MobiDB-lite"/>
    </source>
</evidence>
<dbReference type="WBParaSite" id="PEQ_0001181301-mRNA-1">
    <property type="protein sequence ID" value="PEQ_0001181301-mRNA-1"/>
    <property type="gene ID" value="PEQ_0001181301"/>
</dbReference>
<keyword evidence="2" id="KW-1185">Reference proteome</keyword>
<name>A0A914RZQ2_PAREQ</name>
<organism evidence="2 3">
    <name type="scientific">Parascaris equorum</name>
    <name type="common">Equine roundworm</name>
    <dbReference type="NCBI Taxonomy" id="6256"/>
    <lineage>
        <taxon>Eukaryota</taxon>
        <taxon>Metazoa</taxon>
        <taxon>Ecdysozoa</taxon>
        <taxon>Nematoda</taxon>
        <taxon>Chromadorea</taxon>
        <taxon>Rhabditida</taxon>
        <taxon>Spirurina</taxon>
        <taxon>Ascaridomorpha</taxon>
        <taxon>Ascaridoidea</taxon>
        <taxon>Ascarididae</taxon>
        <taxon>Parascaris</taxon>
    </lineage>
</organism>
<protein>
    <submittedName>
        <fullName evidence="3">Uncharacterized protein</fullName>
    </submittedName>
</protein>
<sequence length="94" mass="10136">ARSGIGERRGEPSGAPAHEIGRPSAPIGASSPADAGSWRRGMIVTRTAGDGGEMQHSSASKSFMRSPVRARGLSRRDVQQQHKTADDDRNWRKK</sequence>
<evidence type="ECO:0000313" key="3">
    <source>
        <dbReference type="WBParaSite" id="PEQ_0001181301-mRNA-1"/>
    </source>
</evidence>
<accession>A0A914RZQ2</accession>
<reference evidence="3" key="1">
    <citation type="submission" date="2022-11" db="UniProtKB">
        <authorList>
            <consortium name="WormBaseParasite"/>
        </authorList>
    </citation>
    <scope>IDENTIFICATION</scope>
</reference>